<protein>
    <recommendedName>
        <fullName evidence="5">FAD-binding domain-containing protein</fullName>
    </recommendedName>
</protein>
<dbReference type="Proteomes" id="UP000663844">
    <property type="component" value="Unassembled WGS sequence"/>
</dbReference>
<dbReference type="GO" id="GO:0004497">
    <property type="term" value="F:monooxygenase activity"/>
    <property type="evidence" value="ECO:0007669"/>
    <property type="project" value="UniProtKB-KW"/>
</dbReference>
<accession>A0A813PYU6</accession>
<dbReference type="EMBL" id="CAJNOG010000016">
    <property type="protein sequence ID" value="CAF0760043.1"/>
    <property type="molecule type" value="Genomic_DNA"/>
</dbReference>
<dbReference type="Gene3D" id="3.50.50.60">
    <property type="entry name" value="FAD/NAD(P)-binding domain"/>
    <property type="match status" value="1"/>
</dbReference>
<dbReference type="Proteomes" id="UP000663845">
    <property type="component" value="Unassembled WGS sequence"/>
</dbReference>
<proteinExistence type="predicted"/>
<dbReference type="PRINTS" id="PR00420">
    <property type="entry name" value="RNGMNOXGNASE"/>
</dbReference>
<dbReference type="InterPro" id="IPR002938">
    <property type="entry name" value="FAD-bd"/>
</dbReference>
<dbReference type="Pfam" id="PF01494">
    <property type="entry name" value="FAD_binding_3"/>
    <property type="match status" value="1"/>
</dbReference>
<dbReference type="PANTHER" id="PTHR47178">
    <property type="entry name" value="MONOOXYGENASE, FAD-BINDING"/>
    <property type="match status" value="1"/>
</dbReference>
<dbReference type="PANTHER" id="PTHR47178:SF6">
    <property type="entry name" value="FAD-BINDING DOMAIN-CONTAINING PROTEIN"/>
    <property type="match status" value="1"/>
</dbReference>
<evidence type="ECO:0000256" key="1">
    <source>
        <dbReference type="ARBA" id="ARBA00022630"/>
    </source>
</evidence>
<evidence type="ECO:0000259" key="5">
    <source>
        <dbReference type="Pfam" id="PF01494"/>
    </source>
</evidence>
<dbReference type="EMBL" id="CAJOAZ010000653">
    <property type="protein sequence ID" value="CAF3691218.1"/>
    <property type="molecule type" value="Genomic_DNA"/>
</dbReference>
<organism evidence="6 8">
    <name type="scientific">Adineta steineri</name>
    <dbReference type="NCBI Taxonomy" id="433720"/>
    <lineage>
        <taxon>Eukaryota</taxon>
        <taxon>Metazoa</taxon>
        <taxon>Spiralia</taxon>
        <taxon>Gnathifera</taxon>
        <taxon>Rotifera</taxon>
        <taxon>Eurotatoria</taxon>
        <taxon>Bdelloidea</taxon>
        <taxon>Adinetida</taxon>
        <taxon>Adinetidae</taxon>
        <taxon>Adineta</taxon>
    </lineage>
</organism>
<evidence type="ECO:0000313" key="6">
    <source>
        <dbReference type="EMBL" id="CAF0760043.1"/>
    </source>
</evidence>
<keyword evidence="4" id="KW-0503">Monooxygenase</keyword>
<evidence type="ECO:0000313" key="7">
    <source>
        <dbReference type="EMBL" id="CAF3691218.1"/>
    </source>
</evidence>
<dbReference type="SUPFAM" id="SSF51905">
    <property type="entry name" value="FAD/NAD(P)-binding domain"/>
    <property type="match status" value="1"/>
</dbReference>
<dbReference type="GO" id="GO:0071949">
    <property type="term" value="F:FAD binding"/>
    <property type="evidence" value="ECO:0007669"/>
    <property type="project" value="InterPro"/>
</dbReference>
<evidence type="ECO:0000256" key="2">
    <source>
        <dbReference type="ARBA" id="ARBA00022827"/>
    </source>
</evidence>
<evidence type="ECO:0000256" key="4">
    <source>
        <dbReference type="ARBA" id="ARBA00023033"/>
    </source>
</evidence>
<sequence length="398" mass="43846">MSSTTQQHFLVGKRIIVAGAGIGGTVFCIALQQFLEKHGQHIQPSPLIDVYERETSMNVVGREGYSISIRSDGISEGMQTLQKLGLLDEMIAESNPGMNYTLFNADFIPLMEPKVPPIEGLPQTTMRIARTKLREILIKHMPSFAKIHWNCGITSAHELENGQVLVDLANGNQEQCDLLIVADGSNSKIRTILRPQHKLNFVGAISIMARTHPLEKFPPPLNITWGRAFSGDGNFLFIAPSDRTSAVWIVSYLSDTPRETKVAGTMSDVELDEILAEAKERTKSYSEPMPMLLKQTLPSSVAISNAKEVTPFRNHGSVIFIGDAQHAISSFGGNGANMAIMDGYQLAEQLVNANSLTEAIKAYDDQTIPRSEKAIQMSHQLIAVGHSHGEWKNLWQQS</sequence>
<reference evidence="6" key="1">
    <citation type="submission" date="2021-02" db="EMBL/GenBank/DDBJ databases">
        <authorList>
            <person name="Nowell W R."/>
        </authorList>
    </citation>
    <scope>NUCLEOTIDE SEQUENCE</scope>
</reference>
<dbReference type="InterPro" id="IPR036188">
    <property type="entry name" value="FAD/NAD-bd_sf"/>
</dbReference>
<gene>
    <name evidence="6" type="ORF">JYZ213_LOCUS3004</name>
    <name evidence="7" type="ORF">OXD698_LOCUS11616</name>
</gene>
<name>A0A813PYU6_9BILA</name>
<evidence type="ECO:0000256" key="3">
    <source>
        <dbReference type="ARBA" id="ARBA00023002"/>
    </source>
</evidence>
<dbReference type="AlphaFoldDB" id="A0A813PYU6"/>
<comment type="caution">
    <text evidence="6">The sequence shown here is derived from an EMBL/GenBank/DDBJ whole genome shotgun (WGS) entry which is preliminary data.</text>
</comment>
<keyword evidence="1" id="KW-0285">Flavoprotein</keyword>
<keyword evidence="2" id="KW-0274">FAD</keyword>
<evidence type="ECO:0000313" key="8">
    <source>
        <dbReference type="Proteomes" id="UP000663845"/>
    </source>
</evidence>
<keyword evidence="3" id="KW-0560">Oxidoreductase</keyword>
<feature type="domain" description="FAD-binding" evidence="5">
    <location>
        <begin position="66"/>
        <end position="376"/>
    </location>
</feature>